<name>A0A0E9X421_ANGAN</name>
<dbReference type="EMBL" id="GBXM01012149">
    <property type="protein sequence ID" value="JAH96428.1"/>
    <property type="molecule type" value="Transcribed_RNA"/>
</dbReference>
<reference evidence="2" key="2">
    <citation type="journal article" date="2015" name="Fish Shellfish Immunol.">
        <title>Early steps in the European eel (Anguilla anguilla)-Vibrio vulnificus interaction in the gills: Role of the RtxA13 toxin.</title>
        <authorList>
            <person name="Callol A."/>
            <person name="Pajuelo D."/>
            <person name="Ebbesson L."/>
            <person name="Teles M."/>
            <person name="MacKenzie S."/>
            <person name="Amaro C."/>
        </authorList>
    </citation>
    <scope>NUCLEOTIDE SEQUENCE</scope>
</reference>
<reference evidence="2" key="1">
    <citation type="submission" date="2014-11" db="EMBL/GenBank/DDBJ databases">
        <authorList>
            <person name="Amaro Gonzalez C."/>
        </authorList>
    </citation>
    <scope>NUCLEOTIDE SEQUENCE</scope>
</reference>
<dbReference type="AlphaFoldDB" id="A0A0E9X421"/>
<protein>
    <submittedName>
        <fullName evidence="2">Uncharacterized protein</fullName>
    </submittedName>
</protein>
<evidence type="ECO:0000256" key="1">
    <source>
        <dbReference type="SAM" id="Phobius"/>
    </source>
</evidence>
<sequence length="78" mass="9206">MFVDSDTLLMIKGIPFMGLIGCFLMKITINRYMHPIYKQLTFVILYTSDIHKIENLCMFHESTGFLYELLLQTKVRLI</sequence>
<keyword evidence="1" id="KW-0472">Membrane</keyword>
<organism evidence="2">
    <name type="scientific">Anguilla anguilla</name>
    <name type="common">European freshwater eel</name>
    <name type="synonym">Muraena anguilla</name>
    <dbReference type="NCBI Taxonomy" id="7936"/>
    <lineage>
        <taxon>Eukaryota</taxon>
        <taxon>Metazoa</taxon>
        <taxon>Chordata</taxon>
        <taxon>Craniata</taxon>
        <taxon>Vertebrata</taxon>
        <taxon>Euteleostomi</taxon>
        <taxon>Actinopterygii</taxon>
        <taxon>Neopterygii</taxon>
        <taxon>Teleostei</taxon>
        <taxon>Anguilliformes</taxon>
        <taxon>Anguillidae</taxon>
        <taxon>Anguilla</taxon>
    </lineage>
</organism>
<keyword evidence="1" id="KW-0812">Transmembrane</keyword>
<accession>A0A0E9X421</accession>
<proteinExistence type="predicted"/>
<feature type="transmembrane region" description="Helical" evidence="1">
    <location>
        <begin position="12"/>
        <end position="29"/>
    </location>
</feature>
<evidence type="ECO:0000313" key="2">
    <source>
        <dbReference type="EMBL" id="JAH96428.1"/>
    </source>
</evidence>
<keyword evidence="1" id="KW-1133">Transmembrane helix</keyword>